<dbReference type="SMART" id="SM00354">
    <property type="entry name" value="HTH_LACI"/>
    <property type="match status" value="1"/>
</dbReference>
<keyword evidence="2" id="KW-0805">Transcription regulation</keyword>
<dbReference type="InterPro" id="IPR000843">
    <property type="entry name" value="HTH_LacI"/>
</dbReference>
<keyword evidence="3" id="KW-0238">DNA-binding</keyword>
<evidence type="ECO:0000256" key="1">
    <source>
        <dbReference type="ARBA" id="ARBA00022491"/>
    </source>
</evidence>
<dbReference type="PANTHER" id="PTHR30146:SF148">
    <property type="entry name" value="HTH-TYPE TRANSCRIPTIONAL REPRESSOR PURR-RELATED"/>
    <property type="match status" value="1"/>
</dbReference>
<dbReference type="PROSITE" id="PS50943">
    <property type="entry name" value="HTH_CROC1"/>
    <property type="match status" value="1"/>
</dbReference>
<protein>
    <submittedName>
        <fullName evidence="7">LacI family transcriptional regulator</fullName>
    </submittedName>
</protein>
<feature type="non-terminal residue" evidence="7">
    <location>
        <position position="120"/>
    </location>
</feature>
<keyword evidence="8" id="KW-1185">Reference proteome</keyword>
<dbReference type="InterPro" id="IPR028082">
    <property type="entry name" value="Peripla_BP_I"/>
</dbReference>
<sequence>MKKVSIIDVARQAGVSVSTVSLVLREKGKISAATIEKVHAAIEALGYVHNVAAANLRGKTSNLIGLVVEDLNDPFSTRVTASLVQALEAQGFMVILTQPGRETGRLESCFVSFTRQGVAG</sequence>
<dbReference type="PANTHER" id="PTHR30146">
    <property type="entry name" value="LACI-RELATED TRANSCRIPTIONAL REPRESSOR"/>
    <property type="match status" value="1"/>
</dbReference>
<name>A0ABX5JTF1_9ENTR</name>
<dbReference type="EMBL" id="MSAC01000088">
    <property type="protein sequence ID" value="PUW98722.1"/>
    <property type="molecule type" value="Genomic_DNA"/>
</dbReference>
<evidence type="ECO:0000256" key="3">
    <source>
        <dbReference type="ARBA" id="ARBA00023125"/>
    </source>
</evidence>
<feature type="domain" description="HTH cro/C1-type" evidence="6">
    <location>
        <begin position="2"/>
        <end position="48"/>
    </location>
</feature>
<dbReference type="InterPro" id="IPR010982">
    <property type="entry name" value="Lambda_DNA-bd_dom_sf"/>
</dbReference>
<feature type="domain" description="HTH lacI-type" evidence="5">
    <location>
        <begin position="4"/>
        <end position="58"/>
    </location>
</feature>
<dbReference type="InterPro" id="IPR001387">
    <property type="entry name" value="Cro/C1-type_HTH"/>
</dbReference>
<dbReference type="Proteomes" id="UP000244731">
    <property type="component" value="Unassembled WGS sequence"/>
</dbReference>
<dbReference type="CDD" id="cd01392">
    <property type="entry name" value="HTH_LacI"/>
    <property type="match status" value="1"/>
</dbReference>
<dbReference type="SUPFAM" id="SSF47413">
    <property type="entry name" value="lambda repressor-like DNA-binding domains"/>
    <property type="match status" value="1"/>
</dbReference>
<keyword evidence="1" id="KW-0678">Repressor</keyword>
<proteinExistence type="predicted"/>
<dbReference type="Gene3D" id="1.10.260.40">
    <property type="entry name" value="lambda repressor-like DNA-binding domains"/>
    <property type="match status" value="1"/>
</dbReference>
<dbReference type="RefSeq" id="WP_131824122.1">
    <property type="nucleotide sequence ID" value="NZ_MSAC01000088.1"/>
</dbReference>
<evidence type="ECO:0000256" key="4">
    <source>
        <dbReference type="ARBA" id="ARBA00023163"/>
    </source>
</evidence>
<reference evidence="7 8" key="1">
    <citation type="submission" date="2016-12" db="EMBL/GenBank/DDBJ databases">
        <title>Analysis of the Molecular Diversity Among Cronobacter Species Isolated from Filth Flies Using a Pan Genomic DNA Microarray.</title>
        <authorList>
            <person name="Pava-Ripoll M."/>
            <person name="Tall B."/>
            <person name="Farber J."/>
            <person name="Fanning S."/>
            <person name="Lehner A."/>
            <person name="Stephan R."/>
            <person name="Pagotto F."/>
            <person name="Iverson C."/>
            <person name="Ziobro G."/>
            <person name="Miller A."/>
            <person name="Pearson R."/>
            <person name="Yan Q."/>
            <person name="Kim M."/>
            <person name="Jeong S."/>
            <person name="Park J."/>
            <person name="Jun S."/>
            <person name="Choi H."/>
            <person name="Chung T."/>
            <person name="Yoo Y."/>
            <person name="Park E."/>
            <person name="Hwang S."/>
            <person name="Lee B."/>
            <person name="Sathyamoorthy V."/>
            <person name="Carter L."/>
            <person name="Mammel M."/>
            <person name="Jackson S."/>
            <person name="Kothary M."/>
            <person name="Patel I."/>
            <person name="Grim C."/>
            <person name="Gopinath G."/>
            <person name="Gangiredla J."/>
            <person name="Chase H."/>
        </authorList>
    </citation>
    <scope>NUCLEOTIDE SEQUENCE [LARGE SCALE GENOMIC DNA]</scope>
    <source>
        <strain evidence="7 8">MOD1-Md25g</strain>
    </source>
</reference>
<accession>A0ABX5JTF1</accession>
<evidence type="ECO:0000256" key="2">
    <source>
        <dbReference type="ARBA" id="ARBA00023015"/>
    </source>
</evidence>
<evidence type="ECO:0000313" key="8">
    <source>
        <dbReference type="Proteomes" id="UP000244731"/>
    </source>
</evidence>
<dbReference type="Gene3D" id="3.40.50.2300">
    <property type="match status" value="1"/>
</dbReference>
<evidence type="ECO:0000259" key="6">
    <source>
        <dbReference type="PROSITE" id="PS50943"/>
    </source>
</evidence>
<evidence type="ECO:0000259" key="5">
    <source>
        <dbReference type="PROSITE" id="PS50932"/>
    </source>
</evidence>
<gene>
    <name evidence="7" type="ORF">AUM46_22245</name>
</gene>
<keyword evidence="4" id="KW-0804">Transcription</keyword>
<evidence type="ECO:0000313" key="7">
    <source>
        <dbReference type="EMBL" id="PUW98722.1"/>
    </source>
</evidence>
<dbReference type="Pfam" id="PF00356">
    <property type="entry name" value="LacI"/>
    <property type="match status" value="1"/>
</dbReference>
<comment type="caution">
    <text evidence="7">The sequence shown here is derived from an EMBL/GenBank/DDBJ whole genome shotgun (WGS) entry which is preliminary data.</text>
</comment>
<dbReference type="PROSITE" id="PS00356">
    <property type="entry name" value="HTH_LACI_1"/>
    <property type="match status" value="1"/>
</dbReference>
<dbReference type="PROSITE" id="PS50932">
    <property type="entry name" value="HTH_LACI_2"/>
    <property type="match status" value="1"/>
</dbReference>
<dbReference type="SUPFAM" id="SSF53822">
    <property type="entry name" value="Periplasmic binding protein-like I"/>
    <property type="match status" value="1"/>
</dbReference>
<organism evidence="7 8">
    <name type="scientific">Cronobacter malonaticus</name>
    <dbReference type="NCBI Taxonomy" id="413503"/>
    <lineage>
        <taxon>Bacteria</taxon>
        <taxon>Pseudomonadati</taxon>
        <taxon>Pseudomonadota</taxon>
        <taxon>Gammaproteobacteria</taxon>
        <taxon>Enterobacterales</taxon>
        <taxon>Enterobacteriaceae</taxon>
        <taxon>Cronobacter</taxon>
    </lineage>
</organism>